<feature type="transmembrane region" description="Helical" evidence="1">
    <location>
        <begin position="215"/>
        <end position="236"/>
    </location>
</feature>
<sequence>MEAVSDFIDTLTSTLTPPTHWVLYACLVAAAAVVLYQPVWRWVRNLVTIAHEGGHALTAVLTRRRLTGIRLHSDTSGLTFTKGRPTGPGAVLTAFFGYPAPALLGFGAAALIGGGHIVAFLWIAVLITAVMLVFIRNWFGALALVVVGGGAFAATWYGSAEVQIGAAYIAVFILLLGSVKAVFELAGQRRAARRTGNVASDADQLANLTRLPAGFWMFLFVLINGACTVYGLWLLLPEQEFWPTL</sequence>
<comment type="caution">
    <text evidence="2">The sequence shown here is derived from an EMBL/GenBank/DDBJ whole genome shotgun (WGS) entry which is preliminary data.</text>
</comment>
<proteinExistence type="predicted"/>
<name>A0ABV8U3J5_9ACTN</name>
<gene>
    <name evidence="2" type="ORF">ACFPET_21030</name>
</gene>
<dbReference type="RefSeq" id="WP_380624913.1">
    <property type="nucleotide sequence ID" value="NZ_JBHSDK010000058.1"/>
</dbReference>
<evidence type="ECO:0000313" key="3">
    <source>
        <dbReference type="Proteomes" id="UP001595823"/>
    </source>
</evidence>
<feature type="transmembrane region" description="Helical" evidence="1">
    <location>
        <begin position="21"/>
        <end position="39"/>
    </location>
</feature>
<keyword evidence="1" id="KW-0812">Transmembrane</keyword>
<protein>
    <submittedName>
        <fullName evidence="2">M50 family metallopeptidase</fullName>
    </submittedName>
</protein>
<dbReference type="InterPro" id="IPR049500">
    <property type="entry name" value="Peptidase_M50B-like"/>
</dbReference>
<feature type="transmembrane region" description="Helical" evidence="1">
    <location>
        <begin position="165"/>
        <end position="183"/>
    </location>
</feature>
<reference evidence="3" key="1">
    <citation type="journal article" date="2019" name="Int. J. Syst. Evol. Microbiol.">
        <title>The Global Catalogue of Microorganisms (GCM) 10K type strain sequencing project: providing services to taxonomists for standard genome sequencing and annotation.</title>
        <authorList>
            <consortium name="The Broad Institute Genomics Platform"/>
            <consortium name="The Broad Institute Genome Sequencing Center for Infectious Disease"/>
            <person name="Wu L."/>
            <person name="Ma J."/>
        </authorList>
    </citation>
    <scope>NUCLEOTIDE SEQUENCE [LARGE SCALE GENOMIC DNA]</scope>
    <source>
        <strain evidence="3">IBRC-M 10908</strain>
    </source>
</reference>
<organism evidence="2 3">
    <name type="scientific">Salininema proteolyticum</name>
    <dbReference type="NCBI Taxonomy" id="1607685"/>
    <lineage>
        <taxon>Bacteria</taxon>
        <taxon>Bacillati</taxon>
        <taxon>Actinomycetota</taxon>
        <taxon>Actinomycetes</taxon>
        <taxon>Glycomycetales</taxon>
        <taxon>Glycomycetaceae</taxon>
        <taxon>Salininema</taxon>
    </lineage>
</organism>
<dbReference type="Proteomes" id="UP001595823">
    <property type="component" value="Unassembled WGS sequence"/>
</dbReference>
<keyword evidence="1" id="KW-0472">Membrane</keyword>
<feature type="transmembrane region" description="Helical" evidence="1">
    <location>
        <begin position="142"/>
        <end position="159"/>
    </location>
</feature>
<evidence type="ECO:0000256" key="1">
    <source>
        <dbReference type="SAM" id="Phobius"/>
    </source>
</evidence>
<dbReference type="EMBL" id="JBHSDK010000058">
    <property type="protein sequence ID" value="MFC4337681.1"/>
    <property type="molecule type" value="Genomic_DNA"/>
</dbReference>
<accession>A0ABV8U3J5</accession>
<keyword evidence="3" id="KW-1185">Reference proteome</keyword>
<dbReference type="Pfam" id="PF13398">
    <property type="entry name" value="Peptidase_M50B"/>
    <property type="match status" value="1"/>
</dbReference>
<keyword evidence="1" id="KW-1133">Transmembrane helix</keyword>
<evidence type="ECO:0000313" key="2">
    <source>
        <dbReference type="EMBL" id="MFC4337681.1"/>
    </source>
</evidence>